<dbReference type="SMART" id="SM00448">
    <property type="entry name" value="REC"/>
    <property type="match status" value="1"/>
</dbReference>
<dbReference type="Proteomes" id="UP000231436">
    <property type="component" value="Unassembled WGS sequence"/>
</dbReference>
<gene>
    <name evidence="3" type="ORF">COV05_00645</name>
</gene>
<dbReference type="Gene3D" id="3.40.50.2300">
    <property type="match status" value="1"/>
</dbReference>
<organism evidence="3 4">
    <name type="scientific">Candidatus Uhrbacteria bacterium CG10_big_fil_rev_8_21_14_0_10_48_16</name>
    <dbReference type="NCBI Taxonomy" id="1975038"/>
    <lineage>
        <taxon>Bacteria</taxon>
        <taxon>Candidatus Uhriibacteriota</taxon>
    </lineage>
</organism>
<accession>A0A2M8LI45</accession>
<dbReference type="AlphaFoldDB" id="A0A2M8LI45"/>
<proteinExistence type="predicted"/>
<dbReference type="CDD" id="cd00156">
    <property type="entry name" value="REC"/>
    <property type="match status" value="1"/>
</dbReference>
<feature type="domain" description="Response regulatory" evidence="2">
    <location>
        <begin position="10"/>
        <end position="131"/>
    </location>
</feature>
<evidence type="ECO:0000259" key="2">
    <source>
        <dbReference type="PROSITE" id="PS50110"/>
    </source>
</evidence>
<dbReference type="GO" id="GO:0000160">
    <property type="term" value="P:phosphorelay signal transduction system"/>
    <property type="evidence" value="ECO:0007669"/>
    <property type="project" value="InterPro"/>
</dbReference>
<dbReference type="EMBL" id="PFEU01000006">
    <property type="protein sequence ID" value="PJE77104.1"/>
    <property type="molecule type" value="Genomic_DNA"/>
</dbReference>
<protein>
    <recommendedName>
        <fullName evidence="2">Response regulatory domain-containing protein</fullName>
    </recommendedName>
</protein>
<comment type="caution">
    <text evidence="1">Lacks conserved residue(s) required for the propagation of feature annotation.</text>
</comment>
<evidence type="ECO:0000313" key="3">
    <source>
        <dbReference type="EMBL" id="PJE77104.1"/>
    </source>
</evidence>
<dbReference type="InterPro" id="IPR011006">
    <property type="entry name" value="CheY-like_superfamily"/>
</dbReference>
<sequence>MSDNNLKSILILLNDVDLVLLNVMKTKFKKENGWESHIATSYNDAVKAFEAFEHIDGVLTEIIINDASGRTGFDFIEEIQSTKKGADAKVVVFTDLGLEEDKERAKALGVDHYFIKSRITLNELSQELKKIIQ</sequence>
<dbReference type="SUPFAM" id="SSF52172">
    <property type="entry name" value="CheY-like"/>
    <property type="match status" value="1"/>
</dbReference>
<reference evidence="4" key="1">
    <citation type="submission" date="2017-09" db="EMBL/GenBank/DDBJ databases">
        <title>Depth-based differentiation of microbial function through sediment-hosted aquifers and enrichment of novel symbionts in the deep terrestrial subsurface.</title>
        <authorList>
            <person name="Probst A.J."/>
            <person name="Ladd B."/>
            <person name="Jarett J.K."/>
            <person name="Geller-Mcgrath D.E."/>
            <person name="Sieber C.M.K."/>
            <person name="Emerson J.B."/>
            <person name="Anantharaman K."/>
            <person name="Thomas B.C."/>
            <person name="Malmstrom R."/>
            <person name="Stieglmeier M."/>
            <person name="Klingl A."/>
            <person name="Woyke T."/>
            <person name="Ryan C.M."/>
            <person name="Banfield J.F."/>
        </authorList>
    </citation>
    <scope>NUCLEOTIDE SEQUENCE [LARGE SCALE GENOMIC DNA]</scope>
</reference>
<evidence type="ECO:0000313" key="4">
    <source>
        <dbReference type="Proteomes" id="UP000231436"/>
    </source>
</evidence>
<dbReference type="PROSITE" id="PS50110">
    <property type="entry name" value="RESPONSE_REGULATORY"/>
    <property type="match status" value="1"/>
</dbReference>
<comment type="caution">
    <text evidence="3">The sequence shown here is derived from an EMBL/GenBank/DDBJ whole genome shotgun (WGS) entry which is preliminary data.</text>
</comment>
<evidence type="ECO:0000256" key="1">
    <source>
        <dbReference type="PROSITE-ProRule" id="PRU00169"/>
    </source>
</evidence>
<name>A0A2M8LI45_9BACT</name>
<dbReference type="InterPro" id="IPR001789">
    <property type="entry name" value="Sig_transdc_resp-reg_receiver"/>
</dbReference>